<keyword evidence="7" id="KW-0472">Membrane</keyword>
<comment type="subcellular location">
    <subcellularLocation>
        <location evidence="1">Cell inner membrane</location>
    </subcellularLocation>
    <subcellularLocation>
        <location evidence="2">Membrane</location>
        <topology evidence="2">Lipid-anchor</topology>
    </subcellularLocation>
</comment>
<reference evidence="12 13" key="1">
    <citation type="submission" date="2018-12" db="EMBL/GenBank/DDBJ databases">
        <authorList>
            <person name="Li S."/>
            <person name="Yang R."/>
            <person name="Chen G."/>
            <person name="Zou L."/>
            <person name="Zhang C."/>
            <person name="Chen Y."/>
            <person name="Liu Z."/>
            <person name="Li Y."/>
            <person name="Yan Y."/>
            <person name="Huang M."/>
            <person name="Chen T."/>
        </authorList>
    </citation>
    <scope>NUCLEOTIDE SEQUENCE [LARGE SCALE GENOMIC DNA]</scope>
    <source>
        <strain evidence="12 13">1257</strain>
    </source>
</reference>
<keyword evidence="6" id="KW-0175">Coiled coil</keyword>
<dbReference type="Pfam" id="PF25876">
    <property type="entry name" value="HH_MFP_RND"/>
    <property type="match status" value="1"/>
</dbReference>
<dbReference type="EMBL" id="CP034338">
    <property type="protein sequence ID" value="AZL70543.1"/>
    <property type="molecule type" value="Genomic_DNA"/>
</dbReference>
<evidence type="ECO:0000256" key="5">
    <source>
        <dbReference type="ARBA" id="ARBA00022519"/>
    </source>
</evidence>
<name>A0A3Q8U3B1_9PSED</name>
<dbReference type="Pfam" id="PF25917">
    <property type="entry name" value="BSH_RND"/>
    <property type="match status" value="1"/>
</dbReference>
<gene>
    <name evidence="12" type="ORF">EJA05_23660</name>
</gene>
<dbReference type="OrthoDB" id="9783047at2"/>
<dbReference type="KEGG" id="pory:EJA05_23660"/>
<evidence type="ECO:0000256" key="7">
    <source>
        <dbReference type="ARBA" id="ARBA00023136"/>
    </source>
</evidence>
<accession>A0A3Q8U3B1</accession>
<feature type="region of interest" description="Disordered" evidence="8">
    <location>
        <begin position="361"/>
        <end position="421"/>
    </location>
</feature>
<feature type="domain" description="Multidrug resistance protein MdtA-like barrel-sandwich hybrid" evidence="10">
    <location>
        <begin position="66"/>
        <end position="204"/>
    </location>
</feature>
<dbReference type="SUPFAM" id="SSF111369">
    <property type="entry name" value="HlyD-like secretion proteins"/>
    <property type="match status" value="1"/>
</dbReference>
<evidence type="ECO:0000256" key="3">
    <source>
        <dbReference type="ARBA" id="ARBA00009477"/>
    </source>
</evidence>
<dbReference type="PANTHER" id="PTHR30469:SF12">
    <property type="entry name" value="MULTIDRUG RESISTANCE PROTEIN MDTA"/>
    <property type="match status" value="1"/>
</dbReference>
<dbReference type="Pfam" id="PF25944">
    <property type="entry name" value="Beta-barrel_RND"/>
    <property type="match status" value="1"/>
</dbReference>
<evidence type="ECO:0000256" key="2">
    <source>
        <dbReference type="ARBA" id="ARBA00004635"/>
    </source>
</evidence>
<dbReference type="Gene3D" id="2.40.420.20">
    <property type="match status" value="1"/>
</dbReference>
<evidence type="ECO:0000256" key="1">
    <source>
        <dbReference type="ARBA" id="ARBA00004533"/>
    </source>
</evidence>
<dbReference type="GO" id="GO:0015562">
    <property type="term" value="F:efflux transmembrane transporter activity"/>
    <property type="evidence" value="ECO:0007669"/>
    <property type="project" value="TreeGrafter"/>
</dbReference>
<dbReference type="Gene3D" id="2.40.30.170">
    <property type="match status" value="1"/>
</dbReference>
<dbReference type="GO" id="GO:1990281">
    <property type="term" value="C:efflux pump complex"/>
    <property type="evidence" value="ECO:0007669"/>
    <property type="project" value="TreeGrafter"/>
</dbReference>
<protein>
    <submittedName>
        <fullName evidence="12">Efflux RND transporter periplasmic adaptor subunit</fullName>
    </submittedName>
</protein>
<keyword evidence="5" id="KW-0997">Cell inner membrane</keyword>
<feature type="domain" description="Multidrug resistance protein MdtA-like beta-barrel" evidence="11">
    <location>
        <begin position="212"/>
        <end position="295"/>
    </location>
</feature>
<evidence type="ECO:0000313" key="12">
    <source>
        <dbReference type="EMBL" id="AZL70543.1"/>
    </source>
</evidence>
<dbReference type="InterPro" id="IPR058624">
    <property type="entry name" value="MdtA-like_HH"/>
</dbReference>
<evidence type="ECO:0000256" key="4">
    <source>
        <dbReference type="ARBA" id="ARBA00022475"/>
    </source>
</evidence>
<evidence type="ECO:0000259" key="9">
    <source>
        <dbReference type="Pfam" id="PF25876"/>
    </source>
</evidence>
<comment type="similarity">
    <text evidence="3">Belongs to the membrane fusion protein (MFP) (TC 8.A.1) family.</text>
</comment>
<dbReference type="Gene3D" id="2.40.50.100">
    <property type="match status" value="1"/>
</dbReference>
<evidence type="ECO:0000256" key="8">
    <source>
        <dbReference type="SAM" id="MobiDB-lite"/>
    </source>
</evidence>
<dbReference type="Proteomes" id="UP000268230">
    <property type="component" value="Chromosome"/>
</dbReference>
<feature type="domain" description="Multidrug resistance protein MdtA-like alpha-helical hairpin" evidence="9">
    <location>
        <begin position="106"/>
        <end position="175"/>
    </location>
</feature>
<dbReference type="InterPro" id="IPR006143">
    <property type="entry name" value="RND_pump_MFP"/>
</dbReference>
<proteinExistence type="inferred from homology"/>
<dbReference type="PANTHER" id="PTHR30469">
    <property type="entry name" value="MULTIDRUG RESISTANCE PROTEIN MDTA"/>
    <property type="match status" value="1"/>
</dbReference>
<sequence length="421" mass="44919">MTRPLPRKALILLLVVALGGAAWWLRPSANTAHKPAAAIPVRVVGVAQQDVPRYLGAIGSVLSLHSVEVRPQVEGVLTQVLVKEGQWVKQGDLLATLDDRAIRASLDQARAQLGQTQAQLQVARVNLKRYQLLSSDDGVSKQTLDQQQALVNQLQATITGDQAAIDNAAVQLSYTQIRSPVSGRVGIRNVDPGNLVRTSDSQGLFSVTQIDPIAVEFSLPQQNLPTLHKLLEAPTPAAVEAFMDADGERSLLGKGHLALIDNQVSANTGTVRVKAEFDNKDGHLWPGQLVTVRLLTAVDENALVVPPPVVQRSIDGHFVYRLDGDKVAAVPVKVLYQDSTLNVVDGVKPRDCLVLDGQSRLKPGSRVETSGQCAEPQRLADGNRGASPLPRDTATARDAGSTVGAGLPRDGVSANNPEPQP</sequence>
<evidence type="ECO:0000259" key="10">
    <source>
        <dbReference type="Pfam" id="PF25917"/>
    </source>
</evidence>
<dbReference type="InterPro" id="IPR058625">
    <property type="entry name" value="MdtA-like_BSH"/>
</dbReference>
<evidence type="ECO:0000256" key="6">
    <source>
        <dbReference type="ARBA" id="ARBA00023054"/>
    </source>
</evidence>
<evidence type="ECO:0000259" key="11">
    <source>
        <dbReference type="Pfam" id="PF25944"/>
    </source>
</evidence>
<dbReference type="NCBIfam" id="TIGR01730">
    <property type="entry name" value="RND_mfp"/>
    <property type="match status" value="1"/>
</dbReference>
<evidence type="ECO:0000313" key="13">
    <source>
        <dbReference type="Proteomes" id="UP000268230"/>
    </source>
</evidence>
<dbReference type="AlphaFoldDB" id="A0A3Q8U3B1"/>
<dbReference type="InterPro" id="IPR058626">
    <property type="entry name" value="MdtA-like_b-barrel"/>
</dbReference>
<keyword evidence="4" id="KW-1003">Cell membrane</keyword>
<organism evidence="12 13">
    <name type="scientific">Pseudomonas entomophila</name>
    <dbReference type="NCBI Taxonomy" id="312306"/>
    <lineage>
        <taxon>Bacteria</taxon>
        <taxon>Pseudomonadati</taxon>
        <taxon>Pseudomonadota</taxon>
        <taxon>Gammaproteobacteria</taxon>
        <taxon>Pseudomonadales</taxon>
        <taxon>Pseudomonadaceae</taxon>
        <taxon>Pseudomonas</taxon>
    </lineage>
</organism>
<dbReference type="Gene3D" id="1.10.287.470">
    <property type="entry name" value="Helix hairpin bin"/>
    <property type="match status" value="1"/>
</dbReference>